<dbReference type="EMBL" id="JARQZJ010000087">
    <property type="protein sequence ID" value="KAK9882909.1"/>
    <property type="molecule type" value="Genomic_DNA"/>
</dbReference>
<name>A0AAW1UQ25_9CUCU</name>
<protein>
    <recommendedName>
        <fullName evidence="3">Peptidase aspartic putative domain-containing protein</fullName>
    </recommendedName>
</protein>
<evidence type="ECO:0000313" key="2">
    <source>
        <dbReference type="Proteomes" id="UP001431783"/>
    </source>
</evidence>
<evidence type="ECO:0008006" key="3">
    <source>
        <dbReference type="Google" id="ProtNLM"/>
    </source>
</evidence>
<sequence length="108" mass="12431">MKFEWSNESFSGLIPKNNLLFAQMLLSTLKLKIQDIFGKFHLVTAILDSGSQLSFISETLAKKLILKPLMRPFLYTVWTTCALLLIRQFNVKCILYIMQISSFQLKPA</sequence>
<comment type="caution">
    <text evidence="1">The sequence shown here is derived from an EMBL/GenBank/DDBJ whole genome shotgun (WGS) entry which is preliminary data.</text>
</comment>
<reference evidence="1 2" key="1">
    <citation type="submission" date="2023-03" db="EMBL/GenBank/DDBJ databases">
        <title>Genome insight into feeding habits of ladybird beetles.</title>
        <authorList>
            <person name="Li H.-S."/>
            <person name="Huang Y.-H."/>
            <person name="Pang H."/>
        </authorList>
    </citation>
    <scope>NUCLEOTIDE SEQUENCE [LARGE SCALE GENOMIC DNA]</scope>
    <source>
        <strain evidence="1">SYSU_2023b</strain>
        <tissue evidence="1">Whole body</tissue>
    </source>
</reference>
<dbReference type="AlphaFoldDB" id="A0AAW1UQ25"/>
<proteinExistence type="predicted"/>
<dbReference type="Proteomes" id="UP001431783">
    <property type="component" value="Unassembled WGS sequence"/>
</dbReference>
<organism evidence="1 2">
    <name type="scientific">Henosepilachna vigintioctopunctata</name>
    <dbReference type="NCBI Taxonomy" id="420089"/>
    <lineage>
        <taxon>Eukaryota</taxon>
        <taxon>Metazoa</taxon>
        <taxon>Ecdysozoa</taxon>
        <taxon>Arthropoda</taxon>
        <taxon>Hexapoda</taxon>
        <taxon>Insecta</taxon>
        <taxon>Pterygota</taxon>
        <taxon>Neoptera</taxon>
        <taxon>Endopterygota</taxon>
        <taxon>Coleoptera</taxon>
        <taxon>Polyphaga</taxon>
        <taxon>Cucujiformia</taxon>
        <taxon>Coccinelloidea</taxon>
        <taxon>Coccinellidae</taxon>
        <taxon>Epilachninae</taxon>
        <taxon>Epilachnini</taxon>
        <taxon>Henosepilachna</taxon>
    </lineage>
</organism>
<gene>
    <name evidence="1" type="ORF">WA026_023708</name>
</gene>
<accession>A0AAW1UQ25</accession>
<evidence type="ECO:0000313" key="1">
    <source>
        <dbReference type="EMBL" id="KAK9882909.1"/>
    </source>
</evidence>
<keyword evidence="2" id="KW-1185">Reference proteome</keyword>